<keyword evidence="3" id="KW-0159">Chromosome partition</keyword>
<keyword evidence="1" id="KW-0963">Cytoplasm</keyword>
<evidence type="ECO:0000256" key="4">
    <source>
        <dbReference type="ARBA" id="ARBA00023306"/>
    </source>
</evidence>
<dbReference type="GO" id="GO:0051304">
    <property type="term" value="P:chromosome separation"/>
    <property type="evidence" value="ECO:0007669"/>
    <property type="project" value="InterPro"/>
</dbReference>
<sequence length="195" mass="22217">MEQSVIPNGFLYDEDILLSLLESFLFTFSDLIDILEIKRFFNENKIQIDYQDVEDLLALLKSKYESKSSGLQLSCVDGKYQIVTKSENYEYLSKILEPVKKKSLTQSVMETLAIIAYNQPTTKAYVEKIKGVKSDYAVSKLLETGLIKEVGKLDKIGRPTLYSTTDVFLKYMAINSLDELPKLQIQQQDNSDNVG</sequence>
<dbReference type="GO" id="GO:0051301">
    <property type="term" value="P:cell division"/>
    <property type="evidence" value="ECO:0007669"/>
    <property type="project" value="UniProtKB-KW"/>
</dbReference>
<comment type="caution">
    <text evidence="5">The sequence shown here is derived from an EMBL/GenBank/DDBJ whole genome shotgun (WGS) entry which is preliminary data.</text>
</comment>
<evidence type="ECO:0000256" key="3">
    <source>
        <dbReference type="ARBA" id="ARBA00022829"/>
    </source>
</evidence>
<gene>
    <name evidence="5" type="primary">scpB</name>
    <name evidence="5" type="ORF">FL857_00475</name>
</gene>
<dbReference type="Gene3D" id="1.10.10.10">
    <property type="entry name" value="Winged helix-like DNA-binding domain superfamily/Winged helix DNA-binding domain"/>
    <property type="match status" value="2"/>
</dbReference>
<dbReference type="Proteomes" id="UP000319424">
    <property type="component" value="Unassembled WGS sequence"/>
</dbReference>
<dbReference type="PANTHER" id="PTHR34298">
    <property type="entry name" value="SEGREGATION AND CONDENSATION PROTEIN B"/>
    <property type="match status" value="1"/>
</dbReference>
<dbReference type="OrthoDB" id="9806226at2"/>
<dbReference type="SUPFAM" id="SSF46785">
    <property type="entry name" value="Winged helix' DNA-binding domain"/>
    <property type="match status" value="2"/>
</dbReference>
<protein>
    <submittedName>
        <fullName evidence="5">SMC-Scp complex subunit ScpB</fullName>
    </submittedName>
</protein>
<reference evidence="5 6" key="1">
    <citation type="submission" date="2019-07" db="EMBL/GenBank/DDBJ databases">
        <title>Criibacterium bergeronii gen. nov., sp. nov. isolated from human clinical samples.</title>
        <authorList>
            <person name="Maheux A.F."/>
            <person name="Boudreau D.K."/>
            <person name="Berube E."/>
            <person name="Brodeur S."/>
            <person name="Bernard K.A."/>
            <person name="Abed J.Y."/>
            <person name="Ducrey E."/>
            <person name="Guay E.F."/>
            <person name="Raymond F."/>
            <person name="Corbeil J."/>
            <person name="Domingo M.-C."/>
            <person name="Roy P.H."/>
            <person name="Boissinot M."/>
            <person name="Tocheva E.I."/>
            <person name="Omar R.F."/>
        </authorList>
    </citation>
    <scope>NUCLEOTIDE SEQUENCE [LARGE SCALE GENOMIC DNA]</scope>
    <source>
        <strain evidence="5 6">CCRI-24246</strain>
    </source>
</reference>
<dbReference type="RefSeq" id="WP_144015320.1">
    <property type="nucleotide sequence ID" value="NZ_VJXW01000001.1"/>
</dbReference>
<accession>A0A552VDQ4</accession>
<proteinExistence type="predicted"/>
<keyword evidence="4" id="KW-0131">Cell cycle</keyword>
<dbReference type="InterPro" id="IPR036390">
    <property type="entry name" value="WH_DNA-bd_sf"/>
</dbReference>
<evidence type="ECO:0000313" key="5">
    <source>
        <dbReference type="EMBL" id="TRW28594.1"/>
    </source>
</evidence>
<dbReference type="NCBIfam" id="TIGR00281">
    <property type="entry name" value="SMC-Scp complex subunit ScpB"/>
    <property type="match status" value="1"/>
</dbReference>
<evidence type="ECO:0000256" key="1">
    <source>
        <dbReference type="ARBA" id="ARBA00022490"/>
    </source>
</evidence>
<name>A0A552VDQ4_9FIRM</name>
<dbReference type="PIRSF" id="PIRSF019345">
    <property type="entry name" value="ScpB"/>
    <property type="match status" value="1"/>
</dbReference>
<dbReference type="Pfam" id="PF04079">
    <property type="entry name" value="SMC_ScpB"/>
    <property type="match status" value="1"/>
</dbReference>
<evidence type="ECO:0000256" key="2">
    <source>
        <dbReference type="ARBA" id="ARBA00022618"/>
    </source>
</evidence>
<organism evidence="5 6">
    <name type="scientific">Criibacterium bergeronii</name>
    <dbReference type="NCBI Taxonomy" id="1871336"/>
    <lineage>
        <taxon>Bacteria</taxon>
        <taxon>Bacillati</taxon>
        <taxon>Bacillota</taxon>
        <taxon>Clostridia</taxon>
        <taxon>Peptostreptococcales</taxon>
        <taxon>Filifactoraceae</taxon>
        <taxon>Criibacterium</taxon>
    </lineage>
</organism>
<keyword evidence="2" id="KW-0132">Cell division</keyword>
<dbReference type="AlphaFoldDB" id="A0A552VDQ4"/>
<evidence type="ECO:0000313" key="6">
    <source>
        <dbReference type="Proteomes" id="UP000319424"/>
    </source>
</evidence>
<dbReference type="PANTHER" id="PTHR34298:SF2">
    <property type="entry name" value="SEGREGATION AND CONDENSATION PROTEIN B"/>
    <property type="match status" value="1"/>
</dbReference>
<dbReference type="EMBL" id="VJXW01000001">
    <property type="protein sequence ID" value="TRW28594.1"/>
    <property type="molecule type" value="Genomic_DNA"/>
</dbReference>
<dbReference type="InterPro" id="IPR005234">
    <property type="entry name" value="ScpB_csome_segregation"/>
</dbReference>
<dbReference type="InterPro" id="IPR036388">
    <property type="entry name" value="WH-like_DNA-bd_sf"/>
</dbReference>